<comment type="caution">
    <text evidence="4">The sequence shown here is derived from an EMBL/GenBank/DDBJ whole genome shotgun (WGS) entry which is preliminary data.</text>
</comment>
<feature type="compositionally biased region" description="Pro residues" evidence="1">
    <location>
        <begin position="216"/>
        <end position="235"/>
    </location>
</feature>
<feature type="region of interest" description="Disordered" evidence="1">
    <location>
        <begin position="211"/>
        <end position="268"/>
    </location>
</feature>
<feature type="signal peptide" evidence="3">
    <location>
        <begin position="1"/>
        <end position="23"/>
    </location>
</feature>
<protein>
    <recommendedName>
        <fullName evidence="6">Type 4 pilus biogenesis</fullName>
    </recommendedName>
</protein>
<dbReference type="Proteomes" id="UP000241193">
    <property type="component" value="Unassembled WGS sequence"/>
</dbReference>
<proteinExistence type="predicted"/>
<evidence type="ECO:0000256" key="2">
    <source>
        <dbReference type="SAM" id="Phobius"/>
    </source>
</evidence>
<name>A0A2T4IG37_9RHOO</name>
<dbReference type="OrthoDB" id="9177851at2"/>
<evidence type="ECO:0000256" key="3">
    <source>
        <dbReference type="SAM" id="SignalP"/>
    </source>
</evidence>
<organism evidence="4 5">
    <name type="scientific">Pseudothauera lacus</name>
    <dbReference type="NCBI Taxonomy" id="2136175"/>
    <lineage>
        <taxon>Bacteria</taxon>
        <taxon>Pseudomonadati</taxon>
        <taxon>Pseudomonadota</taxon>
        <taxon>Betaproteobacteria</taxon>
        <taxon>Rhodocyclales</taxon>
        <taxon>Zoogloeaceae</taxon>
        <taxon>Pseudothauera</taxon>
    </lineage>
</organism>
<keyword evidence="2" id="KW-1133">Transmembrane helix</keyword>
<dbReference type="AlphaFoldDB" id="A0A2T4IG37"/>
<feature type="chain" id="PRO_5015604548" description="Type 4 pilus biogenesis" evidence="3">
    <location>
        <begin position="24"/>
        <end position="637"/>
    </location>
</feature>
<keyword evidence="3" id="KW-0732">Signal</keyword>
<feature type="transmembrane region" description="Helical" evidence="2">
    <location>
        <begin position="366"/>
        <end position="383"/>
    </location>
</feature>
<evidence type="ECO:0008006" key="6">
    <source>
        <dbReference type="Google" id="ProtNLM"/>
    </source>
</evidence>
<dbReference type="RefSeq" id="WP_107493118.1">
    <property type="nucleotide sequence ID" value="NZ_PZKC01000005.1"/>
</dbReference>
<sequence length="637" mass="67921">MPATRQRLALALAVSLMPACAAAAVLGDVIALSPIGQPLRIEIAVNEGQAASLAGCLQLAPGAASEGPWVEHARIAAGPRGIVVSTSQPAFEPILRLAVADTCTTRLRREYTLLLPFAEVRQAVASPPPSTTAAAPPPAPPVRGMQRWTTAPGESLSELAQMLYPREAAVRQRFIAETVRANPDLFAAADAPDRALPPGTELLVPDLARLSASAPPSAPRPAPPVAAPTERPAPPATRAAAQPAPTADRLRLEAESAAEPAAAAPPQVRAAVDDFAAREQYLVTAIDRSIQAQLDLVERIRELERIQAELIERANRLGIVPADGSAAPAAVPAPTGTAAIAPPPPVADEDALRAAQRPAAASSNDWLVFLLLFAAIVTLILALKRWQAARRARVDAALAAALPETPETRSWPEEAHAASALDGNREDYGISTQVAESQNPDYKWSAPSLMPAHTSLAPIVTESEAIDEHDSAVELAEIMMSFGRVQGAAETLADFIRGNPKQAVKPWLKLLEVYRAAGMRPEFDGLARQLNKTFNVHVVSWETWEVAHTAPDCLEALPHIADELQRLWGTEACQAYIEHLLRDNRDGTRTGFPLRVVDDLLMLAAVLEQELGRYRPELPGGDLAATQLNPSFDLAPR</sequence>
<reference evidence="4 5" key="2">
    <citation type="submission" date="2018-04" db="EMBL/GenBank/DDBJ databases">
        <title>Thauera lacus sp. nov., isolated from an saline lake in Inner Mongolia, China.</title>
        <authorList>
            <person name="Liang Q.-Y."/>
        </authorList>
    </citation>
    <scope>NUCLEOTIDE SEQUENCE [LARGE SCALE GENOMIC DNA]</scope>
    <source>
        <strain evidence="4 5">D20</strain>
    </source>
</reference>
<accession>A0A2T4IG37</accession>
<evidence type="ECO:0000313" key="4">
    <source>
        <dbReference type="EMBL" id="PTD96717.1"/>
    </source>
</evidence>
<evidence type="ECO:0000313" key="5">
    <source>
        <dbReference type="Proteomes" id="UP000241193"/>
    </source>
</evidence>
<reference evidence="4 5" key="1">
    <citation type="submission" date="2018-03" db="EMBL/GenBank/DDBJ databases">
        <authorList>
            <person name="Keele B.F."/>
        </authorList>
    </citation>
    <scope>NUCLEOTIDE SEQUENCE [LARGE SCALE GENOMIC DNA]</scope>
    <source>
        <strain evidence="4 5">D20</strain>
    </source>
</reference>
<gene>
    <name evidence="4" type="ORF">C8261_07855</name>
</gene>
<keyword evidence="2" id="KW-0812">Transmembrane</keyword>
<keyword evidence="2" id="KW-0472">Membrane</keyword>
<feature type="compositionally biased region" description="Low complexity" evidence="1">
    <location>
        <begin position="236"/>
        <end position="247"/>
    </location>
</feature>
<dbReference type="EMBL" id="PZKC01000005">
    <property type="protein sequence ID" value="PTD96717.1"/>
    <property type="molecule type" value="Genomic_DNA"/>
</dbReference>
<feature type="compositionally biased region" description="Low complexity" evidence="1">
    <location>
        <begin position="255"/>
        <end position="268"/>
    </location>
</feature>
<keyword evidence="5" id="KW-1185">Reference proteome</keyword>
<evidence type="ECO:0000256" key="1">
    <source>
        <dbReference type="SAM" id="MobiDB-lite"/>
    </source>
</evidence>